<accession>A0AAV4Q2A0</accession>
<evidence type="ECO:0000256" key="1">
    <source>
        <dbReference type="SAM" id="MobiDB-lite"/>
    </source>
</evidence>
<organism evidence="2 3">
    <name type="scientific">Caerostris darwini</name>
    <dbReference type="NCBI Taxonomy" id="1538125"/>
    <lineage>
        <taxon>Eukaryota</taxon>
        <taxon>Metazoa</taxon>
        <taxon>Ecdysozoa</taxon>
        <taxon>Arthropoda</taxon>
        <taxon>Chelicerata</taxon>
        <taxon>Arachnida</taxon>
        <taxon>Araneae</taxon>
        <taxon>Araneomorphae</taxon>
        <taxon>Entelegynae</taxon>
        <taxon>Araneoidea</taxon>
        <taxon>Araneidae</taxon>
        <taxon>Caerostris</taxon>
    </lineage>
</organism>
<feature type="region of interest" description="Disordered" evidence="1">
    <location>
        <begin position="1"/>
        <end position="40"/>
    </location>
</feature>
<comment type="caution">
    <text evidence="2">The sequence shown here is derived from an EMBL/GenBank/DDBJ whole genome shotgun (WGS) entry which is preliminary data.</text>
</comment>
<evidence type="ECO:0000313" key="2">
    <source>
        <dbReference type="EMBL" id="GIY02135.1"/>
    </source>
</evidence>
<dbReference type="AlphaFoldDB" id="A0AAV4Q2A0"/>
<sequence>MPIQAVISPPAGSFTDEPLFPGAGNYPPRHVSTASRIKRGRPQVEGDSRFLIETLPVFPLRKAEKTGWGSDILGLLLPDLFSLGQ</sequence>
<gene>
    <name evidence="2" type="ORF">CDAR_229981</name>
</gene>
<proteinExistence type="predicted"/>
<dbReference type="Proteomes" id="UP001054837">
    <property type="component" value="Unassembled WGS sequence"/>
</dbReference>
<protein>
    <submittedName>
        <fullName evidence="2">Uncharacterized protein</fullName>
    </submittedName>
</protein>
<keyword evidence="3" id="KW-1185">Reference proteome</keyword>
<dbReference type="EMBL" id="BPLQ01003643">
    <property type="protein sequence ID" value="GIY02135.1"/>
    <property type="molecule type" value="Genomic_DNA"/>
</dbReference>
<evidence type="ECO:0000313" key="3">
    <source>
        <dbReference type="Proteomes" id="UP001054837"/>
    </source>
</evidence>
<name>A0AAV4Q2A0_9ARAC</name>
<reference evidence="2 3" key="1">
    <citation type="submission" date="2021-06" db="EMBL/GenBank/DDBJ databases">
        <title>Caerostris darwini draft genome.</title>
        <authorList>
            <person name="Kono N."/>
            <person name="Arakawa K."/>
        </authorList>
    </citation>
    <scope>NUCLEOTIDE SEQUENCE [LARGE SCALE GENOMIC DNA]</scope>
</reference>